<evidence type="ECO:0000259" key="6">
    <source>
        <dbReference type="PROSITE" id="PS50977"/>
    </source>
</evidence>
<dbReference type="PROSITE" id="PS50977">
    <property type="entry name" value="HTH_TETR_2"/>
    <property type="match status" value="1"/>
</dbReference>
<accession>A0ABZ2KVV7</accession>
<evidence type="ECO:0000256" key="4">
    <source>
        <dbReference type="PROSITE-ProRule" id="PRU00335"/>
    </source>
</evidence>
<feature type="DNA-binding region" description="H-T-H motif" evidence="4">
    <location>
        <begin position="41"/>
        <end position="60"/>
    </location>
</feature>
<keyword evidence="3" id="KW-0804">Transcription</keyword>
<dbReference type="Pfam" id="PF00440">
    <property type="entry name" value="TetR_N"/>
    <property type="match status" value="1"/>
</dbReference>
<dbReference type="InterPro" id="IPR050109">
    <property type="entry name" value="HTH-type_TetR-like_transc_reg"/>
</dbReference>
<keyword evidence="2 4" id="KW-0238">DNA-binding</keyword>
<evidence type="ECO:0000256" key="5">
    <source>
        <dbReference type="SAM" id="MobiDB-lite"/>
    </source>
</evidence>
<dbReference type="PANTHER" id="PTHR30055:SF234">
    <property type="entry name" value="HTH-TYPE TRANSCRIPTIONAL REGULATOR BETI"/>
    <property type="match status" value="1"/>
</dbReference>
<dbReference type="SUPFAM" id="SSF46689">
    <property type="entry name" value="Homeodomain-like"/>
    <property type="match status" value="1"/>
</dbReference>
<evidence type="ECO:0000313" key="8">
    <source>
        <dbReference type="Proteomes" id="UP001374803"/>
    </source>
</evidence>
<proteinExistence type="predicted"/>
<evidence type="ECO:0000256" key="2">
    <source>
        <dbReference type="ARBA" id="ARBA00023125"/>
    </source>
</evidence>
<organism evidence="7 8">
    <name type="scientific">Pendulispora rubella</name>
    <dbReference type="NCBI Taxonomy" id="2741070"/>
    <lineage>
        <taxon>Bacteria</taxon>
        <taxon>Pseudomonadati</taxon>
        <taxon>Myxococcota</taxon>
        <taxon>Myxococcia</taxon>
        <taxon>Myxococcales</taxon>
        <taxon>Sorangiineae</taxon>
        <taxon>Pendulisporaceae</taxon>
        <taxon>Pendulispora</taxon>
    </lineage>
</organism>
<dbReference type="Gene3D" id="1.10.357.10">
    <property type="entry name" value="Tetracycline Repressor, domain 2"/>
    <property type="match status" value="1"/>
</dbReference>
<protein>
    <submittedName>
        <fullName evidence="7">TetR/AcrR family transcriptional regulator</fullName>
    </submittedName>
</protein>
<dbReference type="Proteomes" id="UP001374803">
    <property type="component" value="Chromosome"/>
</dbReference>
<gene>
    <name evidence="7" type="ORF">LVJ94_31540</name>
</gene>
<name>A0ABZ2KVV7_9BACT</name>
<evidence type="ECO:0000256" key="3">
    <source>
        <dbReference type="ARBA" id="ARBA00023163"/>
    </source>
</evidence>
<keyword evidence="1" id="KW-0805">Transcription regulation</keyword>
<reference evidence="7" key="1">
    <citation type="submission" date="2021-12" db="EMBL/GenBank/DDBJ databases">
        <title>Discovery of the Pendulisporaceae a myxobacterial family with distinct sporulation behavior and unique specialized metabolism.</title>
        <authorList>
            <person name="Garcia R."/>
            <person name="Popoff A."/>
            <person name="Bader C.D."/>
            <person name="Loehr J."/>
            <person name="Walesch S."/>
            <person name="Walt C."/>
            <person name="Boldt J."/>
            <person name="Bunk B."/>
            <person name="Haeckl F.J.F.P.J."/>
            <person name="Gunesch A.P."/>
            <person name="Birkelbach J."/>
            <person name="Nuebel U."/>
            <person name="Pietschmann T."/>
            <person name="Bach T."/>
            <person name="Mueller R."/>
        </authorList>
    </citation>
    <scope>NUCLEOTIDE SEQUENCE</scope>
    <source>
        <strain evidence="7">MSr11367</strain>
    </source>
</reference>
<evidence type="ECO:0000313" key="7">
    <source>
        <dbReference type="EMBL" id="WXB01439.1"/>
    </source>
</evidence>
<evidence type="ECO:0000256" key="1">
    <source>
        <dbReference type="ARBA" id="ARBA00023015"/>
    </source>
</evidence>
<feature type="region of interest" description="Disordered" evidence="5">
    <location>
        <begin position="1"/>
        <end position="20"/>
    </location>
</feature>
<dbReference type="InterPro" id="IPR009057">
    <property type="entry name" value="Homeodomain-like_sf"/>
</dbReference>
<dbReference type="PRINTS" id="PR00455">
    <property type="entry name" value="HTHTETR"/>
</dbReference>
<keyword evidence="8" id="KW-1185">Reference proteome</keyword>
<sequence>MSQMKRGYKQTARAESAEETRERILRVGAEQFLTRSYEDVTLQTLAEAAQVSRQTLLNHFGSKEGLLEAVARRETSARDRVEPGDLEGGIEVLLENYEHVGDGNVRLLALESSLPVAKSLLEEGRANHRQWLERLCEEYLPRRDDERSRVLAALHAATDVYAWKLLRRDLGVSRVETARIFRTFVRAALFGAKKR</sequence>
<dbReference type="InterPro" id="IPR001647">
    <property type="entry name" value="HTH_TetR"/>
</dbReference>
<dbReference type="RefSeq" id="WP_394831054.1">
    <property type="nucleotide sequence ID" value="NZ_CP089929.1"/>
</dbReference>
<dbReference type="EMBL" id="CP089983">
    <property type="protein sequence ID" value="WXB01439.1"/>
    <property type="molecule type" value="Genomic_DNA"/>
</dbReference>
<feature type="domain" description="HTH tetR-type" evidence="6">
    <location>
        <begin position="18"/>
        <end position="78"/>
    </location>
</feature>
<dbReference type="PANTHER" id="PTHR30055">
    <property type="entry name" value="HTH-TYPE TRANSCRIPTIONAL REGULATOR RUTR"/>
    <property type="match status" value="1"/>
</dbReference>